<evidence type="ECO:0000313" key="1">
    <source>
        <dbReference type="EMBL" id="ABR41076.1"/>
    </source>
</evidence>
<dbReference type="Proteomes" id="UP000002861">
    <property type="component" value="Chromosome"/>
</dbReference>
<sequence>MTCYFFHNGIYMPKRLFFPSDLSATPQTPCLSAFRLKDMHCEMFQPENILQEKRFPKNRRKISSAETFQPPTEGFLNPILQPECPRVGRLRAG</sequence>
<dbReference type="AlphaFoldDB" id="A6L5W2"/>
<dbReference type="HOGENOM" id="CLU_199528_0_0_10"/>
<organism evidence="1 2">
    <name type="scientific">Phocaeicola vulgatus (strain ATCC 8482 / DSM 1447 / JCM 5826 / CCUG 4940 / NBRC 14291 / NCTC 11154)</name>
    <name type="common">Bacteroides vulgatus</name>
    <dbReference type="NCBI Taxonomy" id="435590"/>
    <lineage>
        <taxon>Bacteria</taxon>
        <taxon>Pseudomonadati</taxon>
        <taxon>Bacteroidota</taxon>
        <taxon>Bacteroidia</taxon>
        <taxon>Bacteroidales</taxon>
        <taxon>Bacteroidaceae</taxon>
        <taxon>Phocaeicola</taxon>
    </lineage>
</organism>
<accession>A6L5W2</accession>
<dbReference type="PaxDb" id="435590-BVU_3452"/>
<reference evidence="1 2" key="1">
    <citation type="journal article" date="2007" name="PLoS Biol.">
        <title>Evolution of symbiotic bacteria in the distal human intestine.</title>
        <authorList>
            <person name="Xu J."/>
            <person name="Mahowald M.A."/>
            <person name="Ley R.E."/>
            <person name="Lozupone C.A."/>
            <person name="Hamady M."/>
            <person name="Martens E.C."/>
            <person name="Henrissat B."/>
            <person name="Coutinho P.M."/>
            <person name="Minx P."/>
            <person name="Latreille P."/>
            <person name="Cordum H."/>
            <person name="Van Brunt A."/>
            <person name="Kim K."/>
            <person name="Fulton R.S."/>
            <person name="Fulton L.A."/>
            <person name="Clifton S.W."/>
            <person name="Wilson R.K."/>
            <person name="Knight R.D."/>
            <person name="Gordon J.I."/>
        </authorList>
    </citation>
    <scope>NUCLEOTIDE SEQUENCE [LARGE SCALE GENOMIC DNA]</scope>
    <source>
        <strain evidence="2">ATCC 8482 / DSM 1447 / JCM 5826 / CCUG 4940 / NBRC 14291 / NCTC 11154</strain>
    </source>
</reference>
<proteinExistence type="predicted"/>
<protein>
    <submittedName>
        <fullName evidence="1">Uncharacterized protein</fullName>
    </submittedName>
</protein>
<name>A6L5W2_PHOV8</name>
<evidence type="ECO:0000313" key="2">
    <source>
        <dbReference type="Proteomes" id="UP000002861"/>
    </source>
</evidence>
<dbReference type="eggNOG" id="ENOG5030XQH">
    <property type="taxonomic scope" value="Bacteria"/>
</dbReference>
<dbReference type="EMBL" id="CP000139">
    <property type="protein sequence ID" value="ABR41076.1"/>
    <property type="molecule type" value="Genomic_DNA"/>
</dbReference>
<dbReference type="KEGG" id="bvu:BVU_3452"/>
<gene>
    <name evidence="1" type="ordered locus">BVU_3452</name>
</gene>